<evidence type="ECO:0000256" key="7">
    <source>
        <dbReference type="ARBA" id="ARBA00023237"/>
    </source>
</evidence>
<dbReference type="AlphaFoldDB" id="I8U912"/>
<dbReference type="eggNOG" id="COG1629">
    <property type="taxonomic scope" value="Bacteria"/>
</dbReference>
<dbReference type="InterPro" id="IPR039426">
    <property type="entry name" value="TonB-dep_rcpt-like"/>
</dbReference>
<comment type="subcellular location">
    <subcellularLocation>
        <location evidence="1 8">Cell outer membrane</location>
        <topology evidence="1 8">Multi-pass membrane protein</topology>
    </subcellularLocation>
</comment>
<keyword evidence="14" id="KW-1185">Reference proteome</keyword>
<keyword evidence="7 8" id="KW-0998">Cell outer membrane</keyword>
<dbReference type="RefSeq" id="WP_008983708.1">
    <property type="nucleotide sequence ID" value="NZ_AKKU01000010.1"/>
</dbReference>
<dbReference type="Gene3D" id="2.40.170.20">
    <property type="entry name" value="TonB-dependent receptor, beta-barrel domain"/>
    <property type="match status" value="1"/>
</dbReference>
<evidence type="ECO:0000313" key="14">
    <source>
        <dbReference type="Proteomes" id="UP000035062"/>
    </source>
</evidence>
<keyword evidence="13" id="KW-0675">Receptor</keyword>
<evidence type="ECO:0000256" key="10">
    <source>
        <dbReference type="SAM" id="SignalP"/>
    </source>
</evidence>
<dbReference type="PROSITE" id="PS52016">
    <property type="entry name" value="TONB_DEPENDENT_REC_3"/>
    <property type="match status" value="1"/>
</dbReference>
<protein>
    <submittedName>
        <fullName evidence="13">TonB-dependent receptor</fullName>
    </submittedName>
</protein>
<dbReference type="STRING" id="1195246.AGRI_03896"/>
<dbReference type="SUPFAM" id="SSF56935">
    <property type="entry name" value="Porins"/>
    <property type="match status" value="1"/>
</dbReference>
<keyword evidence="6 8" id="KW-0472">Membrane</keyword>
<dbReference type="Gene3D" id="2.170.130.10">
    <property type="entry name" value="TonB-dependent receptor, plug domain"/>
    <property type="match status" value="1"/>
</dbReference>
<evidence type="ECO:0000259" key="11">
    <source>
        <dbReference type="Pfam" id="PF00593"/>
    </source>
</evidence>
<gene>
    <name evidence="13" type="ORF">AGRI_03896</name>
</gene>
<dbReference type="GO" id="GO:0009279">
    <property type="term" value="C:cell outer membrane"/>
    <property type="evidence" value="ECO:0007669"/>
    <property type="project" value="UniProtKB-SubCell"/>
</dbReference>
<dbReference type="PANTHER" id="PTHR47234">
    <property type="match status" value="1"/>
</dbReference>
<dbReference type="PATRIC" id="fig|1195246.3.peg.762"/>
<feature type="domain" description="TonB-dependent receptor-like beta-barrel" evidence="11">
    <location>
        <begin position="402"/>
        <end position="951"/>
    </location>
</feature>
<keyword evidence="10" id="KW-0732">Signal</keyword>
<dbReference type="PANTHER" id="PTHR47234:SF2">
    <property type="entry name" value="TONB-DEPENDENT RECEPTOR"/>
    <property type="match status" value="1"/>
</dbReference>
<proteinExistence type="inferred from homology"/>
<keyword evidence="5 9" id="KW-0798">TonB box</keyword>
<accession>I8U912</accession>
<evidence type="ECO:0000256" key="2">
    <source>
        <dbReference type="ARBA" id="ARBA00022448"/>
    </source>
</evidence>
<evidence type="ECO:0000256" key="1">
    <source>
        <dbReference type="ARBA" id="ARBA00004571"/>
    </source>
</evidence>
<dbReference type="InterPro" id="IPR012910">
    <property type="entry name" value="Plug_dom"/>
</dbReference>
<evidence type="ECO:0000256" key="9">
    <source>
        <dbReference type="RuleBase" id="RU003357"/>
    </source>
</evidence>
<dbReference type="InterPro" id="IPR000531">
    <property type="entry name" value="Beta-barrel_TonB"/>
</dbReference>
<dbReference type="InterPro" id="IPR037066">
    <property type="entry name" value="Plug_dom_sf"/>
</dbReference>
<evidence type="ECO:0000256" key="5">
    <source>
        <dbReference type="ARBA" id="ARBA00023077"/>
    </source>
</evidence>
<dbReference type="InterPro" id="IPR036942">
    <property type="entry name" value="Beta-barrel_TonB_sf"/>
</dbReference>
<reference evidence="13 14" key="1">
    <citation type="journal article" date="2012" name="J. Bacteriol.">
        <title>Genome Sequence of Pectin-Degrading Alishewanella agri, Isolated from Landfill Soil.</title>
        <authorList>
            <person name="Kim J."/>
            <person name="Jung J."/>
            <person name="Sung J.S."/>
            <person name="Chun J."/>
            <person name="Park W."/>
        </authorList>
    </citation>
    <scope>NUCLEOTIDE SEQUENCE [LARGE SCALE GENOMIC DNA]</scope>
    <source>
        <strain evidence="13 14">BL06</strain>
    </source>
</reference>
<comment type="similarity">
    <text evidence="8 9">Belongs to the TonB-dependent receptor family.</text>
</comment>
<name>I8U912_9ALTE</name>
<evidence type="ECO:0000259" key="12">
    <source>
        <dbReference type="Pfam" id="PF07715"/>
    </source>
</evidence>
<comment type="caution">
    <text evidence="13">The sequence shown here is derived from an EMBL/GenBank/DDBJ whole genome shotgun (WGS) entry which is preliminary data.</text>
</comment>
<feature type="signal peptide" evidence="10">
    <location>
        <begin position="1"/>
        <end position="26"/>
    </location>
</feature>
<keyword evidence="3 8" id="KW-1134">Transmembrane beta strand</keyword>
<dbReference type="Pfam" id="PF07715">
    <property type="entry name" value="Plug"/>
    <property type="match status" value="1"/>
</dbReference>
<feature type="chain" id="PRO_5003714831" evidence="10">
    <location>
        <begin position="27"/>
        <end position="993"/>
    </location>
</feature>
<organism evidence="13 14">
    <name type="scientific">Alishewanella agri BL06</name>
    <dbReference type="NCBI Taxonomy" id="1195246"/>
    <lineage>
        <taxon>Bacteria</taxon>
        <taxon>Pseudomonadati</taxon>
        <taxon>Pseudomonadota</taxon>
        <taxon>Gammaproteobacteria</taxon>
        <taxon>Alteromonadales</taxon>
        <taxon>Alteromonadaceae</taxon>
        <taxon>Alishewanella</taxon>
    </lineage>
</organism>
<dbReference type="Pfam" id="PF00593">
    <property type="entry name" value="TonB_dep_Rec_b-barrel"/>
    <property type="match status" value="1"/>
</dbReference>
<keyword evidence="2 8" id="KW-0813">Transport</keyword>
<feature type="domain" description="TonB-dependent receptor plug" evidence="12">
    <location>
        <begin position="57"/>
        <end position="174"/>
    </location>
</feature>
<dbReference type="Proteomes" id="UP000035062">
    <property type="component" value="Unassembled WGS sequence"/>
</dbReference>
<evidence type="ECO:0000256" key="8">
    <source>
        <dbReference type="PROSITE-ProRule" id="PRU01360"/>
    </source>
</evidence>
<dbReference type="EMBL" id="AKKU01000010">
    <property type="protein sequence ID" value="EIW89756.1"/>
    <property type="molecule type" value="Genomic_DNA"/>
</dbReference>
<evidence type="ECO:0000256" key="6">
    <source>
        <dbReference type="ARBA" id="ARBA00023136"/>
    </source>
</evidence>
<evidence type="ECO:0000256" key="4">
    <source>
        <dbReference type="ARBA" id="ARBA00022692"/>
    </source>
</evidence>
<evidence type="ECO:0000256" key="3">
    <source>
        <dbReference type="ARBA" id="ARBA00022452"/>
    </source>
</evidence>
<sequence length="993" mass="108523">MNKLSLTPLALAVSGLLAGSLFSVSAQETEQEEQANTRGTERISVLGSRIRTDGLDRASPVEVLNADVAVSQGLSTLGDLLRSSTVAAGANQITSATSSAISEGGIGVETVSLRGLGANRTLVLLNGRRIGPAGTRGSVSAFDLNIMPLAAVDRVEILKDGASSLYGSDAVAGVVNIITKKGDESVLNVNVSQPFDNGGETLRISGSIGRTFSKGSVRLVADYRKDSELERGDRNFFDCAEGYYFDTNTRERRDVIDPRTGSFHCNDLPAGHVWVYDYAYLAEDGSTNVPNGGGASTLMQYDYDGSLAQFLPPFTADPNNPAHLRVPAGWYPVSYDRLSAGLTNSSHPFQSLSTLVPERDTKTVFAQGELWLTDRTTLYAEALFNRRETISKGYRQFWNLFHYTNDGAGVLPDSTLSPGWTGAQGLSSTPITDHDQDIITVDYRRFVVGAEGYIGEWNWDLNFQSSRSDGDYFSKVIFNDSIRSQEFITESCVGSVTSVRKAACIDLPWLDPNFLNGQFTPEQRAFLFGDETGNTIYKQQTIEALISGEVMELPAGMMGAAFGAQHQRDEILDTPGSVTLARNAWGSSSAGITAGKSTTKAMFAELQLPVLKDLTLVERLDLELSARYTDVSTSGSDTTYKVGVNWDLGHGFRVRASQGTSFRSPALYELFLNDQESFPRIADPCANWGTALANGRITQLVADNCAADGIAPDFRPPATSNNAFAGGGLGELVAETSTARTVGFVYTPEWTRFSVSADYFDIEIKGEVTQLTAGQVVSGCYNSTEFATEPLCNLFNRDNLGRVENIRLNYLNIATQYNRGIDLIFNYDVDTDFGTFFANYNHTIQIEAAQQLLASSPRENRAGWLGRPRHVGNLNLGWTQGDLSVNWTTRLVGQSSLQDRYRALNGKDTITYWEEEVDIDLSTPTMFYHSLSGTYDFSKQGFRVTAGVSNLFDTEPPKLSNVPNYTSRIGTSAFYSQYDFIGRRVFVDLTYSF</sequence>
<evidence type="ECO:0000313" key="13">
    <source>
        <dbReference type="EMBL" id="EIW89756.1"/>
    </source>
</evidence>
<dbReference type="eggNOG" id="COG4771">
    <property type="taxonomic scope" value="Bacteria"/>
</dbReference>
<keyword evidence="4 8" id="KW-0812">Transmembrane</keyword>